<dbReference type="Pfam" id="PF02585">
    <property type="entry name" value="PIG-L"/>
    <property type="match status" value="1"/>
</dbReference>
<dbReference type="SUPFAM" id="SSF102588">
    <property type="entry name" value="LmbE-like"/>
    <property type="match status" value="1"/>
</dbReference>
<dbReference type="GO" id="GO:0035595">
    <property type="term" value="F:N-acetylglucosaminylinositol deacetylase activity"/>
    <property type="evidence" value="ECO:0007669"/>
    <property type="project" value="UniProtKB-EC"/>
</dbReference>
<dbReference type="AlphaFoldDB" id="A0A5C5ZT20"/>
<dbReference type="EC" id="3.5.1.103" evidence="1"/>
<evidence type="ECO:0000313" key="2">
    <source>
        <dbReference type="Proteomes" id="UP000315440"/>
    </source>
</evidence>
<accession>A0A5C5ZT20</accession>
<dbReference type="Proteomes" id="UP000315440">
    <property type="component" value="Unassembled WGS sequence"/>
</dbReference>
<sequence length="245" mass="26768">MSDDEQLDVIAVGAHPDDVEIGCGGTVAKLAEAGWRVGIVDLTDGEPTPVSTGPEMRMAEAAAAATVLGVKKRITLPLVNRRLMDGWDERVALANVFRRHRPRLVIGLGERTPLASPDHWQAMQITDAAMFYSRLTKWDEKFEGTTPHRIKALLHYSLGYEPFTAAPAGTVMMVDIGSTLEKKIEAVKCYASQFPPEKAQLFDRVKAMNQSYGFAAGVEACERLCSPRPFAVTDLMGQLGLGRPL</sequence>
<gene>
    <name evidence="1" type="primary">mshB_1</name>
    <name evidence="1" type="ORF">Mal64_10430</name>
</gene>
<comment type="caution">
    <text evidence="1">The sequence shown here is derived from an EMBL/GenBank/DDBJ whole genome shotgun (WGS) entry which is preliminary data.</text>
</comment>
<evidence type="ECO:0000313" key="1">
    <source>
        <dbReference type="EMBL" id="TWT90649.1"/>
    </source>
</evidence>
<dbReference type="InterPro" id="IPR024078">
    <property type="entry name" value="LmbE-like_dom_sf"/>
</dbReference>
<dbReference type="OrthoDB" id="9815144at2"/>
<keyword evidence="1" id="KW-0378">Hydrolase</keyword>
<organism evidence="1 2">
    <name type="scientific">Pseudobythopirellula maris</name>
    <dbReference type="NCBI Taxonomy" id="2527991"/>
    <lineage>
        <taxon>Bacteria</taxon>
        <taxon>Pseudomonadati</taxon>
        <taxon>Planctomycetota</taxon>
        <taxon>Planctomycetia</taxon>
        <taxon>Pirellulales</taxon>
        <taxon>Lacipirellulaceae</taxon>
        <taxon>Pseudobythopirellula</taxon>
    </lineage>
</organism>
<dbReference type="PANTHER" id="PTHR12993:SF30">
    <property type="entry name" value="N-ACETYL-ALPHA-D-GLUCOSAMINYL L-MALATE DEACETYLASE 1"/>
    <property type="match status" value="1"/>
</dbReference>
<keyword evidence="2" id="KW-1185">Reference proteome</keyword>
<protein>
    <submittedName>
        <fullName evidence="1">1D-myo-inositol 2-acetamido-2-deoxy-alpha-D-glucopyranoside deacetylase</fullName>
        <ecNumber evidence="1">3.5.1.103</ecNumber>
    </submittedName>
</protein>
<name>A0A5C5ZT20_9BACT</name>
<dbReference type="PANTHER" id="PTHR12993">
    <property type="entry name" value="N-ACETYLGLUCOSAMINYL-PHOSPHATIDYLINOSITOL DE-N-ACETYLASE-RELATED"/>
    <property type="match status" value="1"/>
</dbReference>
<dbReference type="InterPro" id="IPR003737">
    <property type="entry name" value="GlcNAc_PI_deacetylase-related"/>
</dbReference>
<dbReference type="EMBL" id="SJPQ01000001">
    <property type="protein sequence ID" value="TWT90649.1"/>
    <property type="molecule type" value="Genomic_DNA"/>
</dbReference>
<reference evidence="1 2" key="1">
    <citation type="submission" date="2019-02" db="EMBL/GenBank/DDBJ databases">
        <title>Deep-cultivation of Planctomycetes and their phenomic and genomic characterization uncovers novel biology.</title>
        <authorList>
            <person name="Wiegand S."/>
            <person name="Jogler M."/>
            <person name="Boedeker C."/>
            <person name="Pinto D."/>
            <person name="Vollmers J."/>
            <person name="Rivas-Marin E."/>
            <person name="Kohn T."/>
            <person name="Peeters S.H."/>
            <person name="Heuer A."/>
            <person name="Rast P."/>
            <person name="Oberbeckmann S."/>
            <person name="Bunk B."/>
            <person name="Jeske O."/>
            <person name="Meyerdierks A."/>
            <person name="Storesund J.E."/>
            <person name="Kallscheuer N."/>
            <person name="Luecker S."/>
            <person name="Lage O.M."/>
            <person name="Pohl T."/>
            <person name="Merkel B.J."/>
            <person name="Hornburger P."/>
            <person name="Mueller R.-W."/>
            <person name="Bruemmer F."/>
            <person name="Labrenz M."/>
            <person name="Spormann A.M."/>
            <person name="Op Den Camp H."/>
            <person name="Overmann J."/>
            <person name="Amann R."/>
            <person name="Jetten M.S.M."/>
            <person name="Mascher T."/>
            <person name="Medema M.H."/>
            <person name="Devos D.P."/>
            <person name="Kaster A.-K."/>
            <person name="Ovreas L."/>
            <person name="Rohde M."/>
            <person name="Galperin M.Y."/>
            <person name="Jogler C."/>
        </authorList>
    </citation>
    <scope>NUCLEOTIDE SEQUENCE [LARGE SCALE GENOMIC DNA]</scope>
    <source>
        <strain evidence="1 2">Mal64</strain>
    </source>
</reference>
<dbReference type="Gene3D" id="3.40.50.10320">
    <property type="entry name" value="LmbE-like"/>
    <property type="match status" value="1"/>
</dbReference>
<proteinExistence type="predicted"/>
<dbReference type="RefSeq" id="WP_146397704.1">
    <property type="nucleotide sequence ID" value="NZ_SJPQ01000001.1"/>
</dbReference>